<evidence type="ECO:0000313" key="2">
    <source>
        <dbReference type="EMBL" id="MDQ0932620.1"/>
    </source>
</evidence>
<organism evidence="2 3">
    <name type="scientific">Streptomyces turgidiscabies</name>
    <dbReference type="NCBI Taxonomy" id="85558"/>
    <lineage>
        <taxon>Bacteria</taxon>
        <taxon>Bacillati</taxon>
        <taxon>Actinomycetota</taxon>
        <taxon>Actinomycetes</taxon>
        <taxon>Kitasatosporales</taxon>
        <taxon>Streptomycetaceae</taxon>
        <taxon>Streptomyces</taxon>
    </lineage>
</organism>
<dbReference type="Pfam" id="PF11695">
    <property type="entry name" value="DUF3291"/>
    <property type="match status" value="1"/>
</dbReference>
<dbReference type="InterPro" id="IPR011008">
    <property type="entry name" value="Dimeric_a/b-barrel"/>
</dbReference>
<feature type="domain" description="DUF3291" evidence="1">
    <location>
        <begin position="27"/>
        <end position="163"/>
    </location>
</feature>
<dbReference type="InterPro" id="IPR021708">
    <property type="entry name" value="DUF3291"/>
</dbReference>
<keyword evidence="3" id="KW-1185">Reference proteome</keyword>
<protein>
    <recommendedName>
        <fullName evidence="1">DUF3291 domain-containing protein</fullName>
    </recommendedName>
</protein>
<dbReference type="EMBL" id="JAUSZS010000003">
    <property type="protein sequence ID" value="MDQ0932620.1"/>
    <property type="molecule type" value="Genomic_DNA"/>
</dbReference>
<name>A0ABU0RKU7_9ACTN</name>
<evidence type="ECO:0000313" key="3">
    <source>
        <dbReference type="Proteomes" id="UP001223072"/>
    </source>
</evidence>
<proteinExistence type="predicted"/>
<accession>A0ABU0RKU7</accession>
<sequence length="184" mass="20527">MRKGDAGAVHPTYRAAMTPPSEAAYELAQVNIGRLKAPLDSDRLKPFADGLAPVNAVADASDGFVWRLQDDTGDATDLRAFDEWTLVNMSVWRDTDSLTAFMYQGRHRELLARRREFFERLEEAVTTLWWVPAGHRPTVDEAETRLLHLRAHGPTEYAFTLRTSFPPGPADPLPLPAPLSRSAS</sequence>
<comment type="caution">
    <text evidence="2">The sequence shown here is derived from an EMBL/GenBank/DDBJ whole genome shotgun (WGS) entry which is preliminary data.</text>
</comment>
<reference evidence="2 3" key="1">
    <citation type="submission" date="2023-07" db="EMBL/GenBank/DDBJ databases">
        <title>Comparative genomics of wheat-associated soil bacteria to identify genetic determinants of phenazine resistance.</title>
        <authorList>
            <person name="Mouncey N."/>
        </authorList>
    </citation>
    <scope>NUCLEOTIDE SEQUENCE [LARGE SCALE GENOMIC DNA]</scope>
    <source>
        <strain evidence="2 3">W2I16</strain>
    </source>
</reference>
<evidence type="ECO:0000259" key="1">
    <source>
        <dbReference type="Pfam" id="PF11695"/>
    </source>
</evidence>
<gene>
    <name evidence="2" type="ORF">QFZ49_002550</name>
</gene>
<dbReference type="SUPFAM" id="SSF54909">
    <property type="entry name" value="Dimeric alpha+beta barrel"/>
    <property type="match status" value="1"/>
</dbReference>
<dbReference type="Proteomes" id="UP001223072">
    <property type="component" value="Unassembled WGS sequence"/>
</dbReference>